<dbReference type="GO" id="GO:0005829">
    <property type="term" value="C:cytosol"/>
    <property type="evidence" value="ECO:0007669"/>
    <property type="project" value="TreeGrafter"/>
</dbReference>
<dbReference type="EMBL" id="JACYFU010000004">
    <property type="protein sequence ID" value="MBD8066865.1"/>
    <property type="molecule type" value="Genomic_DNA"/>
</dbReference>
<dbReference type="Gene3D" id="3.40.50.880">
    <property type="match status" value="1"/>
</dbReference>
<dbReference type="AlphaFoldDB" id="A0A927FV36"/>
<name>A0A927FV36_9HYPH</name>
<dbReference type="Pfam" id="PF00117">
    <property type="entry name" value="GATase"/>
    <property type="match status" value="1"/>
</dbReference>
<gene>
    <name evidence="2" type="ORF">IC608_15430</name>
</gene>
<dbReference type="InterPro" id="IPR029062">
    <property type="entry name" value="Class_I_gatase-like"/>
</dbReference>
<keyword evidence="2" id="KW-0378">Hydrolase</keyword>
<proteinExistence type="predicted"/>
<protein>
    <submittedName>
        <fullName evidence="2">Gamma-glutamyl-gamma-aminobutyrate hydrolase family protein</fullName>
    </submittedName>
</protein>
<dbReference type="PANTHER" id="PTHR42695:SF5">
    <property type="entry name" value="GLUTAMINE AMIDOTRANSFERASE YLR126C-RELATED"/>
    <property type="match status" value="1"/>
</dbReference>
<dbReference type="InterPro" id="IPR044992">
    <property type="entry name" value="ChyE-like"/>
</dbReference>
<dbReference type="GO" id="GO:0016787">
    <property type="term" value="F:hydrolase activity"/>
    <property type="evidence" value="ECO:0007669"/>
    <property type="project" value="UniProtKB-KW"/>
</dbReference>
<comment type="caution">
    <text evidence="2">The sequence shown here is derived from an EMBL/GenBank/DDBJ whole genome shotgun (WGS) entry which is preliminary data.</text>
</comment>
<keyword evidence="3" id="KW-1185">Reference proteome</keyword>
<evidence type="ECO:0000313" key="3">
    <source>
        <dbReference type="Proteomes" id="UP000654108"/>
    </source>
</evidence>
<evidence type="ECO:0000313" key="2">
    <source>
        <dbReference type="EMBL" id="MBD8066865.1"/>
    </source>
</evidence>
<accession>A0A927FV36</accession>
<dbReference type="PROSITE" id="PS51273">
    <property type="entry name" value="GATASE_TYPE_1"/>
    <property type="match status" value="1"/>
</dbReference>
<sequence>MHLTILQTGDVPQHLQPRFANYPQMFRHMFASGGGDFSFSEIDVRSVALPDAAALEGLVITGSPAGVYEDHAWLDPLRTFIRAAYEAETPMLGICFGHQIMADALGGTVEKSGRGWGLGRHLYRVEARPHFLAELPDTIAVACSHQDQVVLPPPEAEVVLASAFAPYAGLLYKTGKALSFQPHPEFDDAYAKALVDLRRGNAPETVIEEAIASFATPSDSMALRRAIVRFFADTA</sequence>
<organism evidence="2 3">
    <name type="scientific">Devosia oryzisoli</name>
    <dbReference type="NCBI Taxonomy" id="2774138"/>
    <lineage>
        <taxon>Bacteria</taxon>
        <taxon>Pseudomonadati</taxon>
        <taxon>Pseudomonadota</taxon>
        <taxon>Alphaproteobacteria</taxon>
        <taxon>Hyphomicrobiales</taxon>
        <taxon>Devosiaceae</taxon>
        <taxon>Devosia</taxon>
    </lineage>
</organism>
<dbReference type="Proteomes" id="UP000654108">
    <property type="component" value="Unassembled WGS sequence"/>
</dbReference>
<dbReference type="PANTHER" id="PTHR42695">
    <property type="entry name" value="GLUTAMINE AMIDOTRANSFERASE YLR126C-RELATED"/>
    <property type="match status" value="1"/>
</dbReference>
<feature type="domain" description="Glutamine amidotransferase" evidence="1">
    <location>
        <begin position="52"/>
        <end position="187"/>
    </location>
</feature>
<evidence type="ECO:0000259" key="1">
    <source>
        <dbReference type="Pfam" id="PF00117"/>
    </source>
</evidence>
<reference evidence="2" key="1">
    <citation type="submission" date="2020-09" db="EMBL/GenBank/DDBJ databases">
        <title>Genome seq and assembly of Devosia sp.</title>
        <authorList>
            <person name="Chhetri G."/>
        </authorList>
    </citation>
    <scope>NUCLEOTIDE SEQUENCE</scope>
    <source>
        <strain evidence="2">PTR5</strain>
    </source>
</reference>
<dbReference type="CDD" id="cd01741">
    <property type="entry name" value="GATase1_1"/>
    <property type="match status" value="1"/>
</dbReference>
<dbReference type="RefSeq" id="WP_191777367.1">
    <property type="nucleotide sequence ID" value="NZ_JACYFU010000004.1"/>
</dbReference>
<dbReference type="InterPro" id="IPR017926">
    <property type="entry name" value="GATASE"/>
</dbReference>
<dbReference type="SUPFAM" id="SSF52317">
    <property type="entry name" value="Class I glutamine amidotransferase-like"/>
    <property type="match status" value="1"/>
</dbReference>